<dbReference type="AlphaFoldDB" id="A0A5J4KK68"/>
<dbReference type="Proteomes" id="UP000326912">
    <property type="component" value="Unassembled WGS sequence"/>
</dbReference>
<sequence length="64" mass="7184">MVFPLLQREAYPIGCKVAVLSFPLEWVTIPSQLEVTLTLASSGIIVHEAWTDVPLLSLTKKLYR</sequence>
<gene>
    <name evidence="1" type="ORF">KDW_07230</name>
</gene>
<keyword evidence="2" id="KW-1185">Reference proteome</keyword>
<evidence type="ECO:0000313" key="1">
    <source>
        <dbReference type="EMBL" id="GER86561.1"/>
    </source>
</evidence>
<accession>A0A5J4KK68</accession>
<organism evidence="1 2">
    <name type="scientific">Dictyobacter vulcani</name>
    <dbReference type="NCBI Taxonomy" id="2607529"/>
    <lineage>
        <taxon>Bacteria</taxon>
        <taxon>Bacillati</taxon>
        <taxon>Chloroflexota</taxon>
        <taxon>Ktedonobacteria</taxon>
        <taxon>Ktedonobacterales</taxon>
        <taxon>Dictyobacteraceae</taxon>
        <taxon>Dictyobacter</taxon>
    </lineage>
</organism>
<reference evidence="1 2" key="1">
    <citation type="submission" date="2019-10" db="EMBL/GenBank/DDBJ databases">
        <title>Dictyobacter vulcani sp. nov., within the class Ktedonobacteria, isolated from soil of volcanic Mt. Zao.</title>
        <authorList>
            <person name="Zheng Y."/>
            <person name="Wang C.M."/>
            <person name="Sakai Y."/>
            <person name="Abe K."/>
            <person name="Yokota A."/>
            <person name="Yabe S."/>
        </authorList>
    </citation>
    <scope>NUCLEOTIDE SEQUENCE [LARGE SCALE GENOMIC DNA]</scope>
    <source>
        <strain evidence="1 2">W12</strain>
    </source>
</reference>
<comment type="caution">
    <text evidence="1">The sequence shown here is derived from an EMBL/GenBank/DDBJ whole genome shotgun (WGS) entry which is preliminary data.</text>
</comment>
<evidence type="ECO:0000313" key="2">
    <source>
        <dbReference type="Proteomes" id="UP000326912"/>
    </source>
</evidence>
<protein>
    <submittedName>
        <fullName evidence="1">Uncharacterized protein</fullName>
    </submittedName>
</protein>
<name>A0A5J4KK68_9CHLR</name>
<dbReference type="EMBL" id="BKZW01000001">
    <property type="protein sequence ID" value="GER86561.1"/>
    <property type="molecule type" value="Genomic_DNA"/>
</dbReference>
<proteinExistence type="predicted"/>